<keyword evidence="3" id="KW-1185">Reference proteome</keyword>
<feature type="signal peptide" evidence="1">
    <location>
        <begin position="1"/>
        <end position="22"/>
    </location>
</feature>
<dbReference type="Proteomes" id="UP000276991">
    <property type="component" value="Unassembled WGS sequence"/>
</dbReference>
<feature type="chain" id="PRO_5019726277" evidence="1">
    <location>
        <begin position="23"/>
        <end position="234"/>
    </location>
</feature>
<gene>
    <name evidence="2" type="ORF">NAV_LOCUS2554</name>
</gene>
<reference evidence="2 3" key="1">
    <citation type="submission" date="2018-08" db="EMBL/GenBank/DDBJ databases">
        <authorList>
            <person name="Laetsch R D."/>
            <person name="Stevens L."/>
            <person name="Kumar S."/>
            <person name="Blaxter L. M."/>
        </authorList>
    </citation>
    <scope>NUCLEOTIDE SEQUENCE [LARGE SCALE GENOMIC DNA]</scope>
</reference>
<evidence type="ECO:0000256" key="1">
    <source>
        <dbReference type="SAM" id="SignalP"/>
    </source>
</evidence>
<proteinExistence type="predicted"/>
<dbReference type="EMBL" id="UPTC01000275">
    <property type="protein sequence ID" value="VBB27724.1"/>
    <property type="molecule type" value="Genomic_DNA"/>
</dbReference>
<protein>
    <submittedName>
        <fullName evidence="2">Uncharacterized protein</fullName>
    </submittedName>
</protein>
<organism evidence="2 3">
    <name type="scientific">Acanthocheilonema viteae</name>
    <name type="common">Filarial nematode worm</name>
    <name type="synonym">Dipetalonema viteae</name>
    <dbReference type="NCBI Taxonomy" id="6277"/>
    <lineage>
        <taxon>Eukaryota</taxon>
        <taxon>Metazoa</taxon>
        <taxon>Ecdysozoa</taxon>
        <taxon>Nematoda</taxon>
        <taxon>Chromadorea</taxon>
        <taxon>Rhabditida</taxon>
        <taxon>Spirurina</taxon>
        <taxon>Spiruromorpha</taxon>
        <taxon>Filarioidea</taxon>
        <taxon>Onchocercidae</taxon>
        <taxon>Acanthocheilonema</taxon>
    </lineage>
</organism>
<sequence length="234" mass="27639">MSSAAQILQMLMFSVFSSIIGAAKPPSFRPTDYFDADTINRLKILDKPMDEWNTEYNYGRNYKHSEGREWGTGYNKQYGNEDMLKNLYEEAKKQSGKLPKAESIQRVLANVRDPRTEEKHQGSMLRSNILKKQFQKRTDSKVKNWYNWPSKNLTWPNWTPKKNPYERQLIPWWNSDDEQVHKAKKVERFMVDRVIPKPKQFFWPGSIGWTGDLGPFSEIPTPPWLTNECCFMYV</sequence>
<name>A0A498SCM4_ACAVI</name>
<dbReference type="AlphaFoldDB" id="A0A498SCM4"/>
<accession>A0A498SCM4</accession>
<evidence type="ECO:0000313" key="2">
    <source>
        <dbReference type="EMBL" id="VBB27724.1"/>
    </source>
</evidence>
<keyword evidence="1" id="KW-0732">Signal</keyword>
<dbReference type="STRING" id="6277.A0A498SCM4"/>
<dbReference type="OrthoDB" id="5816976at2759"/>
<evidence type="ECO:0000313" key="3">
    <source>
        <dbReference type="Proteomes" id="UP000276991"/>
    </source>
</evidence>